<gene>
    <name evidence="4" type="ORF">Pth03_12230</name>
</gene>
<dbReference type="Pfam" id="PF01078">
    <property type="entry name" value="Mg_chelatase"/>
    <property type="match status" value="1"/>
</dbReference>
<dbReference type="InterPro" id="IPR020568">
    <property type="entry name" value="Ribosomal_Su5_D2-typ_SF"/>
</dbReference>
<keyword evidence="5" id="KW-1185">Reference proteome</keyword>
<feature type="region of interest" description="Disordered" evidence="1">
    <location>
        <begin position="224"/>
        <end position="243"/>
    </location>
</feature>
<dbReference type="AlphaFoldDB" id="A0A8J3XU40"/>
<dbReference type="SUPFAM" id="SSF54211">
    <property type="entry name" value="Ribosomal protein S5 domain 2-like"/>
    <property type="match status" value="1"/>
</dbReference>
<feature type="domain" description="Magnesium chelatase ChlI-like catalytic" evidence="2">
    <location>
        <begin position="161"/>
        <end position="351"/>
    </location>
</feature>
<dbReference type="GO" id="GO:0005524">
    <property type="term" value="F:ATP binding"/>
    <property type="evidence" value="ECO:0007669"/>
    <property type="project" value="InterPro"/>
</dbReference>
<name>A0A8J3XU40_9ACTN</name>
<dbReference type="InterPro" id="IPR027417">
    <property type="entry name" value="P-loop_NTPase"/>
</dbReference>
<sequence>MHLIGLPELSVWPARARIRAAILNSGTDWPDARITVSVSPTIPRAFETAADLALALVTLAAAGVIPPERIAGRVFLGELGLDGRICPIRGILAAVGAAVQAGMRTVVVPAECAPEAAQVPGAVVIPVTRLAEVVDRLQAATLDGARYRAVGPSACPASSLDLAEVPGNEAARRALEVCAAGGHHLFLLGDGPATMLAERLPGILPPLDPGAAREVAEIYSLAGRSDQAPGTSPPISAPHHTSTPATLFGSVAGNRPGAVSLAHRGVLHLADAPEFSRQVLDALRGPMGNGEVRVAGLGRTVRYPARFMLVLDARPCACPEGGDCICTPVTRRRYLDRLVPLLPRVSVRAPVAWEARREGAGESSAVVAARVAAARERAADRLAGTPWRTNAVVPALELRTRFPAEPAAVELLRSTVQTGQLTSEALPQVLRVAWTVADLRGADRPTVEDAVEALHLWTGDSSDGGR</sequence>
<dbReference type="EMBL" id="BOOR01000007">
    <property type="protein sequence ID" value="GII52834.1"/>
    <property type="molecule type" value="Genomic_DNA"/>
</dbReference>
<dbReference type="InterPro" id="IPR000523">
    <property type="entry name" value="Mg_chelatse_chII-like_cat_dom"/>
</dbReference>
<dbReference type="Proteomes" id="UP000605992">
    <property type="component" value="Unassembled WGS sequence"/>
</dbReference>
<evidence type="ECO:0000256" key="1">
    <source>
        <dbReference type="SAM" id="MobiDB-lite"/>
    </source>
</evidence>
<feature type="domain" description="Mg chelatase-related protein C-terminal" evidence="3">
    <location>
        <begin position="361"/>
        <end position="455"/>
    </location>
</feature>
<dbReference type="PANTHER" id="PTHR32039">
    <property type="entry name" value="MAGNESIUM-CHELATASE SUBUNIT CHLI"/>
    <property type="match status" value="1"/>
</dbReference>
<accession>A0A8J3XU40</accession>
<proteinExistence type="predicted"/>
<evidence type="ECO:0008006" key="6">
    <source>
        <dbReference type="Google" id="ProtNLM"/>
    </source>
</evidence>
<evidence type="ECO:0000259" key="2">
    <source>
        <dbReference type="Pfam" id="PF01078"/>
    </source>
</evidence>
<dbReference type="InterPro" id="IPR014721">
    <property type="entry name" value="Ribsml_uS5_D2-typ_fold_subgr"/>
</dbReference>
<dbReference type="Gene3D" id="3.30.230.10">
    <property type="match status" value="1"/>
</dbReference>
<comment type="caution">
    <text evidence="4">The sequence shown here is derived from an EMBL/GenBank/DDBJ whole genome shotgun (WGS) entry which is preliminary data.</text>
</comment>
<dbReference type="Pfam" id="PF13335">
    <property type="entry name" value="Mg_chelatase_C"/>
    <property type="match status" value="1"/>
</dbReference>
<dbReference type="Pfam" id="PF13541">
    <property type="entry name" value="ChlI"/>
    <property type="match status" value="1"/>
</dbReference>
<reference evidence="4" key="1">
    <citation type="submission" date="2021-01" db="EMBL/GenBank/DDBJ databases">
        <title>Whole genome shotgun sequence of Planotetraspora thailandica NBRC 104271.</title>
        <authorList>
            <person name="Komaki H."/>
            <person name="Tamura T."/>
        </authorList>
    </citation>
    <scope>NUCLEOTIDE SEQUENCE</scope>
    <source>
        <strain evidence="4">NBRC 104271</strain>
    </source>
</reference>
<evidence type="ECO:0000313" key="4">
    <source>
        <dbReference type="EMBL" id="GII52834.1"/>
    </source>
</evidence>
<protein>
    <recommendedName>
        <fullName evidence="6">Mg chelatase-like protein</fullName>
    </recommendedName>
</protein>
<evidence type="ECO:0000313" key="5">
    <source>
        <dbReference type="Proteomes" id="UP000605992"/>
    </source>
</evidence>
<dbReference type="Gene3D" id="3.40.50.300">
    <property type="entry name" value="P-loop containing nucleotide triphosphate hydrolases"/>
    <property type="match status" value="1"/>
</dbReference>
<dbReference type="InterPro" id="IPR025158">
    <property type="entry name" value="Mg_chelat-rel_C"/>
</dbReference>
<organism evidence="4 5">
    <name type="scientific">Planotetraspora thailandica</name>
    <dbReference type="NCBI Taxonomy" id="487172"/>
    <lineage>
        <taxon>Bacteria</taxon>
        <taxon>Bacillati</taxon>
        <taxon>Actinomycetota</taxon>
        <taxon>Actinomycetes</taxon>
        <taxon>Streptosporangiales</taxon>
        <taxon>Streptosporangiaceae</taxon>
        <taxon>Planotetraspora</taxon>
    </lineage>
</organism>
<dbReference type="SUPFAM" id="SSF52540">
    <property type="entry name" value="P-loop containing nucleoside triphosphate hydrolases"/>
    <property type="match status" value="1"/>
</dbReference>
<evidence type="ECO:0000259" key="3">
    <source>
        <dbReference type="Pfam" id="PF13335"/>
    </source>
</evidence>
<dbReference type="PANTHER" id="PTHR32039:SF7">
    <property type="entry name" value="COMPETENCE PROTEIN COMM"/>
    <property type="match status" value="1"/>
</dbReference>
<dbReference type="InterPro" id="IPR045006">
    <property type="entry name" value="CHLI-like"/>
</dbReference>